<dbReference type="InterPro" id="IPR041581">
    <property type="entry name" value="Glyoxalase_6"/>
</dbReference>
<keyword evidence="3" id="KW-1185">Reference proteome</keyword>
<organism evidence="2 3">
    <name type="scientific">Pseudonocardia kongjuensis</name>
    <dbReference type="NCBI Taxonomy" id="102227"/>
    <lineage>
        <taxon>Bacteria</taxon>
        <taxon>Bacillati</taxon>
        <taxon>Actinomycetota</taxon>
        <taxon>Actinomycetes</taxon>
        <taxon>Pseudonocardiales</taxon>
        <taxon>Pseudonocardiaceae</taxon>
        <taxon>Pseudonocardia</taxon>
    </lineage>
</organism>
<dbReference type="CDD" id="cd06587">
    <property type="entry name" value="VOC"/>
    <property type="match status" value="1"/>
</dbReference>
<dbReference type="InterPro" id="IPR029068">
    <property type="entry name" value="Glyas_Bleomycin-R_OHBP_Dase"/>
</dbReference>
<dbReference type="SUPFAM" id="SSF54593">
    <property type="entry name" value="Glyoxalase/Bleomycin resistance protein/Dihydroxybiphenyl dioxygenase"/>
    <property type="match status" value="1"/>
</dbReference>
<feature type="domain" description="VOC" evidence="1">
    <location>
        <begin position="4"/>
        <end position="110"/>
    </location>
</feature>
<sequence length="110" mass="12423">MFFSWEALTVDARDPRACARWWAETLGWEVAPDGLEVRPPDGRRPSLFFEPAAEGKTTKNRLHLDLRVQDRAAAVELLEARGATRVDIGQGEAAEWIVMRDPEGNEFCLL</sequence>
<dbReference type="PROSITE" id="PS51819">
    <property type="entry name" value="VOC"/>
    <property type="match status" value="1"/>
</dbReference>
<evidence type="ECO:0000313" key="3">
    <source>
        <dbReference type="Proteomes" id="UP001501414"/>
    </source>
</evidence>
<dbReference type="PANTHER" id="PTHR35908">
    <property type="entry name" value="HYPOTHETICAL FUSION PROTEIN"/>
    <property type="match status" value="1"/>
</dbReference>
<comment type="caution">
    <text evidence="2">The sequence shown here is derived from an EMBL/GenBank/DDBJ whole genome shotgun (WGS) entry which is preliminary data.</text>
</comment>
<name>A0ABN1XXG7_9PSEU</name>
<dbReference type="Gene3D" id="3.10.180.10">
    <property type="entry name" value="2,3-Dihydroxybiphenyl 1,2-Dioxygenase, domain 1"/>
    <property type="match status" value="1"/>
</dbReference>
<dbReference type="Pfam" id="PF18029">
    <property type="entry name" value="Glyoxalase_6"/>
    <property type="match status" value="1"/>
</dbReference>
<proteinExistence type="predicted"/>
<reference evidence="2 3" key="1">
    <citation type="journal article" date="2019" name="Int. J. Syst. Evol. Microbiol.">
        <title>The Global Catalogue of Microorganisms (GCM) 10K type strain sequencing project: providing services to taxonomists for standard genome sequencing and annotation.</title>
        <authorList>
            <consortium name="The Broad Institute Genomics Platform"/>
            <consortium name="The Broad Institute Genome Sequencing Center for Infectious Disease"/>
            <person name="Wu L."/>
            <person name="Ma J."/>
        </authorList>
    </citation>
    <scope>NUCLEOTIDE SEQUENCE [LARGE SCALE GENOMIC DNA]</scope>
    <source>
        <strain evidence="2 3">JCM 11896</strain>
    </source>
</reference>
<protein>
    <submittedName>
        <fullName evidence="2">VOC family protein</fullName>
    </submittedName>
</protein>
<dbReference type="EMBL" id="BAAAJK010000011">
    <property type="protein sequence ID" value="GAA1390845.1"/>
    <property type="molecule type" value="Genomic_DNA"/>
</dbReference>
<accession>A0ABN1XXG7</accession>
<dbReference type="PANTHER" id="PTHR35908:SF1">
    <property type="entry name" value="CONSERVED PROTEIN"/>
    <property type="match status" value="1"/>
</dbReference>
<evidence type="ECO:0000259" key="1">
    <source>
        <dbReference type="PROSITE" id="PS51819"/>
    </source>
</evidence>
<dbReference type="InterPro" id="IPR037523">
    <property type="entry name" value="VOC_core"/>
</dbReference>
<evidence type="ECO:0000313" key="2">
    <source>
        <dbReference type="EMBL" id="GAA1390845.1"/>
    </source>
</evidence>
<dbReference type="Proteomes" id="UP001501414">
    <property type="component" value="Unassembled WGS sequence"/>
</dbReference>
<gene>
    <name evidence="2" type="ORF">GCM10009613_32320</name>
</gene>
<dbReference type="RefSeq" id="WP_344023186.1">
    <property type="nucleotide sequence ID" value="NZ_BAAAJK010000011.1"/>
</dbReference>